<comment type="similarity">
    <text evidence="3">Belongs to the glucose-6-phosphatase family.</text>
</comment>
<evidence type="ECO:0000256" key="6">
    <source>
        <dbReference type="ARBA" id="ARBA00022692"/>
    </source>
</evidence>
<dbReference type="GO" id="GO:0005789">
    <property type="term" value="C:endoplasmic reticulum membrane"/>
    <property type="evidence" value="ECO:0007669"/>
    <property type="project" value="UniProtKB-SubCell"/>
</dbReference>
<evidence type="ECO:0000256" key="1">
    <source>
        <dbReference type="ARBA" id="ARBA00004477"/>
    </source>
</evidence>
<dbReference type="GO" id="GO:0004346">
    <property type="term" value="F:glucose-6-phosphatase activity"/>
    <property type="evidence" value="ECO:0007669"/>
    <property type="project" value="UniProtKB-EC"/>
</dbReference>
<keyword evidence="7" id="KW-0378">Hydrolase</keyword>
<dbReference type="SUPFAM" id="SSF48317">
    <property type="entry name" value="Acid phosphatase/Vanadium-dependent haloperoxidase"/>
    <property type="match status" value="1"/>
</dbReference>
<dbReference type="Pfam" id="PF01569">
    <property type="entry name" value="PAP2"/>
    <property type="match status" value="1"/>
</dbReference>
<keyword evidence="8" id="KW-0256">Endoplasmic reticulum</keyword>
<evidence type="ECO:0000256" key="11">
    <source>
        <dbReference type="SAM" id="Phobius"/>
    </source>
</evidence>
<feature type="transmembrane region" description="Helical" evidence="11">
    <location>
        <begin position="164"/>
        <end position="180"/>
    </location>
</feature>
<dbReference type="EMBL" id="WBNI01003788">
    <property type="protein sequence ID" value="NXD73985.1"/>
    <property type="molecule type" value="Genomic_DNA"/>
</dbReference>
<feature type="non-terminal residue" evidence="13">
    <location>
        <position position="220"/>
    </location>
</feature>
<evidence type="ECO:0000259" key="12">
    <source>
        <dbReference type="SMART" id="SM00014"/>
    </source>
</evidence>
<comment type="caution">
    <text evidence="13">The sequence shown here is derived from an EMBL/GenBank/DDBJ whole genome shotgun (WGS) entry which is preliminary data.</text>
</comment>
<dbReference type="InterPro" id="IPR036938">
    <property type="entry name" value="PAP2/HPO_sf"/>
</dbReference>
<keyword evidence="6 11" id="KW-0812">Transmembrane</keyword>
<proteinExistence type="inferred from homology"/>
<gene>
    <name evidence="13" type="primary">G6pc3</name>
    <name evidence="13" type="ORF">EOLROS_R11478</name>
</gene>
<comment type="subcellular location">
    <subcellularLocation>
        <location evidence="1">Endoplasmic reticulum membrane</location>
        <topology evidence="1">Multi-pass membrane protein</topology>
    </subcellularLocation>
</comment>
<keyword evidence="10 11" id="KW-0472">Membrane</keyword>
<evidence type="ECO:0000256" key="9">
    <source>
        <dbReference type="ARBA" id="ARBA00022989"/>
    </source>
</evidence>
<keyword evidence="5" id="KW-0312">Gluconeogenesis</keyword>
<dbReference type="GO" id="GO:0006094">
    <property type="term" value="P:gluconeogenesis"/>
    <property type="evidence" value="ECO:0007669"/>
    <property type="project" value="UniProtKB-KW"/>
</dbReference>
<accession>A0A851Y8N8</accession>
<keyword evidence="14" id="KW-1185">Reference proteome</keyword>
<evidence type="ECO:0000313" key="13">
    <source>
        <dbReference type="EMBL" id="NXD73985.1"/>
    </source>
</evidence>
<keyword evidence="9 11" id="KW-1133">Transmembrane helix</keyword>
<dbReference type="AlphaFoldDB" id="A0A851Y8N8"/>
<evidence type="ECO:0000256" key="2">
    <source>
        <dbReference type="ARBA" id="ARBA00004742"/>
    </source>
</evidence>
<protein>
    <recommendedName>
        <fullName evidence="4">glucose-6-phosphatase</fullName>
        <ecNumber evidence="4">3.1.3.9</ecNumber>
    </recommendedName>
</protein>
<dbReference type="Gene3D" id="1.20.144.10">
    <property type="entry name" value="Phosphatidic acid phosphatase type 2/haloperoxidase"/>
    <property type="match status" value="1"/>
</dbReference>
<dbReference type="GO" id="GO:0051156">
    <property type="term" value="P:glucose 6-phosphate metabolic process"/>
    <property type="evidence" value="ECO:0007669"/>
    <property type="project" value="TreeGrafter"/>
</dbReference>
<evidence type="ECO:0000256" key="4">
    <source>
        <dbReference type="ARBA" id="ARBA00012634"/>
    </source>
</evidence>
<evidence type="ECO:0000256" key="8">
    <source>
        <dbReference type="ARBA" id="ARBA00022824"/>
    </source>
</evidence>
<evidence type="ECO:0000256" key="5">
    <source>
        <dbReference type="ARBA" id="ARBA00022432"/>
    </source>
</evidence>
<evidence type="ECO:0000256" key="10">
    <source>
        <dbReference type="ARBA" id="ARBA00023136"/>
    </source>
</evidence>
<evidence type="ECO:0000313" key="14">
    <source>
        <dbReference type="Proteomes" id="UP000637704"/>
    </source>
</evidence>
<feature type="transmembrane region" description="Helical" evidence="11">
    <location>
        <begin position="192"/>
        <end position="211"/>
    </location>
</feature>
<dbReference type="EC" id="3.1.3.9" evidence="4"/>
<evidence type="ECO:0000256" key="7">
    <source>
        <dbReference type="ARBA" id="ARBA00022801"/>
    </source>
</evidence>
<sequence>MDTLHEAGIRFAALLQAGPPWLEQILIPLSSAADPKCLFTVYFPLCYSLDPAVGTALLWGALLAEWLNVMFKWLLFGERPFWWVYESGMAARELLVLRQFPVSCETGPGDPSGHCMVTGAALWPLVAVLSARSRSPVLRILPFAAYILLLVAVGLSRVFVLAHFPHQVVTGTVAGAALGWGLQGRTPGSPRAFACAALVLPLSALILRWVLSVAGLDMDW</sequence>
<dbReference type="PANTHER" id="PTHR12591:SF2">
    <property type="entry name" value="GLUCOSE-6-PHOSPHATASE 3"/>
    <property type="match status" value="1"/>
</dbReference>
<feature type="domain" description="Phosphatidic acid phosphatase type 2/haloperoxidase" evidence="12">
    <location>
        <begin position="52"/>
        <end position="183"/>
    </location>
</feature>
<dbReference type="Proteomes" id="UP000637704">
    <property type="component" value="Unassembled WGS sequence"/>
</dbReference>
<feature type="transmembrane region" description="Helical" evidence="11">
    <location>
        <begin position="140"/>
        <end position="158"/>
    </location>
</feature>
<dbReference type="PANTHER" id="PTHR12591">
    <property type="entry name" value="GLUCOSE-6-PHOSPHATASE"/>
    <property type="match status" value="1"/>
</dbReference>
<feature type="non-terminal residue" evidence="13">
    <location>
        <position position="1"/>
    </location>
</feature>
<reference evidence="13" key="1">
    <citation type="submission" date="2019-09" db="EMBL/GenBank/DDBJ databases">
        <title>Bird 10,000 Genomes (B10K) Project - Family phase.</title>
        <authorList>
            <person name="Zhang G."/>
        </authorList>
    </citation>
    <scope>NUCLEOTIDE SEQUENCE</scope>
    <source>
        <strain evidence="13">B10K-DU-025-06</strain>
        <tissue evidence="13">Mixed tissue sample</tissue>
    </source>
</reference>
<dbReference type="SMART" id="SM00014">
    <property type="entry name" value="acidPPc"/>
    <property type="match status" value="1"/>
</dbReference>
<dbReference type="InterPro" id="IPR000326">
    <property type="entry name" value="PAP2/HPO"/>
</dbReference>
<organism evidence="13 14">
    <name type="scientific">Eolophus roseicapilla</name>
    <name type="common">Galah cockatoo</name>
    <name type="synonym">Cacatua roseicapilla</name>
    <dbReference type="NCBI Taxonomy" id="176039"/>
    <lineage>
        <taxon>Eukaryota</taxon>
        <taxon>Metazoa</taxon>
        <taxon>Chordata</taxon>
        <taxon>Craniata</taxon>
        <taxon>Vertebrata</taxon>
        <taxon>Euteleostomi</taxon>
        <taxon>Archelosauria</taxon>
        <taxon>Archosauria</taxon>
        <taxon>Dinosauria</taxon>
        <taxon>Saurischia</taxon>
        <taxon>Theropoda</taxon>
        <taxon>Coelurosauria</taxon>
        <taxon>Aves</taxon>
        <taxon>Neognathae</taxon>
        <taxon>Neoaves</taxon>
        <taxon>Telluraves</taxon>
        <taxon>Australaves</taxon>
        <taxon>Psittaciformes</taxon>
        <taxon>Cacatuidae</taxon>
        <taxon>Eolophus</taxon>
    </lineage>
</organism>
<comment type="pathway">
    <text evidence="2">Carbohydrate biosynthesis; gluconeogenesis.</text>
</comment>
<evidence type="ECO:0000256" key="3">
    <source>
        <dbReference type="ARBA" id="ARBA00009266"/>
    </source>
</evidence>
<name>A0A851Y8N8_EOLRO</name>